<evidence type="ECO:0000256" key="6">
    <source>
        <dbReference type="ARBA" id="ARBA00023136"/>
    </source>
</evidence>
<dbReference type="Pfam" id="PF00860">
    <property type="entry name" value="Xan_ur_permease"/>
    <property type="match status" value="1"/>
</dbReference>
<protein>
    <submittedName>
        <fullName evidence="8">Nitrate reductase</fullName>
    </submittedName>
</protein>
<evidence type="ECO:0000313" key="9">
    <source>
        <dbReference type="Proteomes" id="UP000188235"/>
    </source>
</evidence>
<keyword evidence="4 7" id="KW-0812">Transmembrane</keyword>
<gene>
    <name evidence="8" type="ORF">BW733_11665</name>
</gene>
<proteinExistence type="inferred from homology"/>
<feature type="transmembrane region" description="Helical" evidence="7">
    <location>
        <begin position="162"/>
        <end position="178"/>
    </location>
</feature>
<keyword evidence="9" id="KW-1185">Reference proteome</keyword>
<dbReference type="EMBL" id="CP019607">
    <property type="protein sequence ID" value="AQP51376.1"/>
    <property type="molecule type" value="Genomic_DNA"/>
</dbReference>
<comment type="similarity">
    <text evidence="2">Belongs to the nucleobase:cation symporter-2 (NCS2) (TC 2.A.40) family.</text>
</comment>
<sequence length="481" mass="50081">MWQLHNNGVLEPGAVVKPTERLTWGRTIGLGAQHVVAMFGATFVFPLLMGLNAQLAVMMSGVATLIFLFVVKHRIPSYLGSSASFVGVATAIYTAGGNPADLTGALFVVGLTLFMVGLIIHFAGARVIHRALPPVVTGAVVLLIGFNLAPVVATVYWPVDPWLAFVVMLIVIALSIGLRGFMGRIAIFLSLVIGYLLSWVVDLVAGPLGTKPDGSPQFRVEWADVGKADWFGLPPLTDLGSWVYDPDNPANMAGNVVGFHLPHFSLAAIIVALPVVIALIAENAGHVKAVAEMTKDDLDPLMGRAIAADGATSMLATAVGAGPTTTYAENIGVMAASRVYSTAAYVVAAIVAILFGFSPKFGAVISATPSAVLGGITVVLYGMIGLLGAKIWKENKVDFGNPLNLIPAAAGIIIGIGNVSVPLGGDFQLGGIALGTIVTIGVYHLARLIAPRQMREEADGATLIYDAPGIYSDPDDDAPGR</sequence>
<evidence type="ECO:0000313" key="8">
    <source>
        <dbReference type="EMBL" id="AQP51376.1"/>
    </source>
</evidence>
<feature type="transmembrane region" description="Helical" evidence="7">
    <location>
        <begin position="261"/>
        <end position="281"/>
    </location>
</feature>
<evidence type="ECO:0000256" key="4">
    <source>
        <dbReference type="ARBA" id="ARBA00022692"/>
    </source>
</evidence>
<dbReference type="AlphaFoldDB" id="A0A1Q2CZ08"/>
<dbReference type="RefSeq" id="WP_077350625.1">
    <property type="nucleotide sequence ID" value="NZ_CP019607.1"/>
</dbReference>
<evidence type="ECO:0000256" key="3">
    <source>
        <dbReference type="ARBA" id="ARBA00022448"/>
    </source>
</evidence>
<dbReference type="PANTHER" id="PTHR42810:SF4">
    <property type="entry name" value="URIC ACID TRANSPORTER UACT"/>
    <property type="match status" value="1"/>
</dbReference>
<dbReference type="InterPro" id="IPR006043">
    <property type="entry name" value="NCS2"/>
</dbReference>
<name>A0A1Q2CZ08_9ACTN</name>
<comment type="subcellular location">
    <subcellularLocation>
        <location evidence="1">Membrane</location>
        <topology evidence="1">Multi-pass membrane protein</topology>
    </subcellularLocation>
</comment>
<reference evidence="8 9" key="1">
    <citation type="journal article" date="2008" name="Int. J. Syst. Evol. Microbiol.">
        <title>Tessaracoccus flavescens sp. nov., isolated from marine sediment.</title>
        <authorList>
            <person name="Lee D.W."/>
            <person name="Lee S.D."/>
        </authorList>
    </citation>
    <scope>NUCLEOTIDE SEQUENCE [LARGE SCALE GENOMIC DNA]</scope>
    <source>
        <strain evidence="8 9">SST-39T</strain>
    </source>
</reference>
<dbReference type="Proteomes" id="UP000188235">
    <property type="component" value="Chromosome"/>
</dbReference>
<feature type="transmembrane region" description="Helical" evidence="7">
    <location>
        <begin position="102"/>
        <end position="123"/>
    </location>
</feature>
<organism evidence="8 9">
    <name type="scientific">Tessaracoccus flavescens</name>
    <dbReference type="NCBI Taxonomy" id="399497"/>
    <lineage>
        <taxon>Bacteria</taxon>
        <taxon>Bacillati</taxon>
        <taxon>Actinomycetota</taxon>
        <taxon>Actinomycetes</taxon>
        <taxon>Propionibacteriales</taxon>
        <taxon>Propionibacteriaceae</taxon>
        <taxon>Tessaracoccus</taxon>
    </lineage>
</organism>
<feature type="transmembrane region" description="Helical" evidence="7">
    <location>
        <begin position="427"/>
        <end position="446"/>
    </location>
</feature>
<keyword evidence="5 7" id="KW-1133">Transmembrane helix</keyword>
<evidence type="ECO:0000256" key="5">
    <source>
        <dbReference type="ARBA" id="ARBA00022989"/>
    </source>
</evidence>
<feature type="transmembrane region" description="Helical" evidence="7">
    <location>
        <begin position="185"/>
        <end position="205"/>
    </location>
</feature>
<feature type="transmembrane region" description="Helical" evidence="7">
    <location>
        <begin position="339"/>
        <end position="358"/>
    </location>
</feature>
<feature type="transmembrane region" description="Helical" evidence="7">
    <location>
        <begin position="135"/>
        <end position="156"/>
    </location>
</feature>
<dbReference type="PANTHER" id="PTHR42810">
    <property type="entry name" value="PURINE PERMEASE C1399.01C-RELATED"/>
    <property type="match status" value="1"/>
</dbReference>
<keyword evidence="3" id="KW-0813">Transport</keyword>
<keyword evidence="6 7" id="KW-0472">Membrane</keyword>
<dbReference type="GO" id="GO:0042907">
    <property type="term" value="F:xanthine transmembrane transporter activity"/>
    <property type="evidence" value="ECO:0007669"/>
    <property type="project" value="TreeGrafter"/>
</dbReference>
<feature type="transmembrane region" description="Helical" evidence="7">
    <location>
        <begin position="53"/>
        <end position="71"/>
    </location>
</feature>
<dbReference type="KEGG" id="tfa:BW733_11665"/>
<feature type="transmembrane region" description="Helical" evidence="7">
    <location>
        <begin position="370"/>
        <end position="391"/>
    </location>
</feature>
<evidence type="ECO:0000256" key="1">
    <source>
        <dbReference type="ARBA" id="ARBA00004141"/>
    </source>
</evidence>
<evidence type="ECO:0000256" key="2">
    <source>
        <dbReference type="ARBA" id="ARBA00008821"/>
    </source>
</evidence>
<dbReference type="STRING" id="399497.BW733_11665"/>
<accession>A0A1Q2CZ08</accession>
<dbReference type="GO" id="GO:0005886">
    <property type="term" value="C:plasma membrane"/>
    <property type="evidence" value="ECO:0007669"/>
    <property type="project" value="TreeGrafter"/>
</dbReference>
<feature type="transmembrane region" description="Helical" evidence="7">
    <location>
        <begin position="78"/>
        <end position="96"/>
    </location>
</feature>
<feature type="transmembrane region" description="Helical" evidence="7">
    <location>
        <begin position="403"/>
        <end position="421"/>
    </location>
</feature>
<evidence type="ECO:0000256" key="7">
    <source>
        <dbReference type="SAM" id="Phobius"/>
    </source>
</evidence>